<dbReference type="EMBL" id="JAUZQC010000026">
    <property type="protein sequence ID" value="KAK5847735.1"/>
    <property type="molecule type" value="Genomic_DNA"/>
</dbReference>
<keyword evidence="2" id="KW-1185">Reference proteome</keyword>
<reference evidence="1 2" key="2">
    <citation type="journal article" date="2023" name="Mol. Biol. Evol.">
        <title>Genomics of Secondarily Temperate Adaptation in the Only Non-Antarctic Icefish.</title>
        <authorList>
            <person name="Rivera-Colon A.G."/>
            <person name="Rayamajhi N."/>
            <person name="Minhas B.F."/>
            <person name="Madrigal G."/>
            <person name="Bilyk K.T."/>
            <person name="Yoon V."/>
            <person name="Hune M."/>
            <person name="Gregory S."/>
            <person name="Cheng C.H.C."/>
            <person name="Catchen J.M."/>
        </authorList>
    </citation>
    <scope>NUCLEOTIDE SEQUENCE [LARGE SCALE GENOMIC DNA]</scope>
    <source>
        <strain evidence="1">JMC-PN-2008</strain>
    </source>
</reference>
<comment type="caution">
    <text evidence="1">The sequence shown here is derived from an EMBL/GenBank/DDBJ whole genome shotgun (WGS) entry which is preliminary data.</text>
</comment>
<sequence>MWIIRELRSCTQTSVSLTPAYSGSPPPHVCSRYHAAVRADAADIIVPDKSDAGHDCHLTTGPLELWRVCCDLAAAACLQQSALTDRTGAAVVPGWTLAISCPTCWRSVDEQMSPISEYSHWVLNIH</sequence>
<name>A0AAN7WV22_ELEMC</name>
<gene>
    <name evidence="1" type="ORF">PBY51_016841</name>
</gene>
<evidence type="ECO:0000313" key="2">
    <source>
        <dbReference type="Proteomes" id="UP001346869"/>
    </source>
</evidence>
<evidence type="ECO:0000313" key="1">
    <source>
        <dbReference type="EMBL" id="KAK5847735.1"/>
    </source>
</evidence>
<protein>
    <submittedName>
        <fullName evidence="1">Uncharacterized protein</fullName>
    </submittedName>
</protein>
<reference evidence="1 2" key="1">
    <citation type="journal article" date="2023" name="Genes (Basel)">
        <title>Chromosome-Level Genome Assembly and Circadian Gene Repertoire of the Patagonia Blennie Eleginops maclovinus-The Closest Ancestral Proxy of Antarctic Cryonotothenioids.</title>
        <authorList>
            <person name="Cheng C.C."/>
            <person name="Rivera-Colon A.G."/>
            <person name="Minhas B.F."/>
            <person name="Wilson L."/>
            <person name="Rayamajhi N."/>
            <person name="Vargas-Chacoff L."/>
            <person name="Catchen J.M."/>
        </authorList>
    </citation>
    <scope>NUCLEOTIDE SEQUENCE [LARGE SCALE GENOMIC DNA]</scope>
    <source>
        <strain evidence="1">JMC-PN-2008</strain>
    </source>
</reference>
<dbReference type="AlphaFoldDB" id="A0AAN7WV22"/>
<organism evidence="1 2">
    <name type="scientific">Eleginops maclovinus</name>
    <name type="common">Patagonian blennie</name>
    <name type="synonym">Eleginus maclovinus</name>
    <dbReference type="NCBI Taxonomy" id="56733"/>
    <lineage>
        <taxon>Eukaryota</taxon>
        <taxon>Metazoa</taxon>
        <taxon>Chordata</taxon>
        <taxon>Craniata</taxon>
        <taxon>Vertebrata</taxon>
        <taxon>Euteleostomi</taxon>
        <taxon>Actinopterygii</taxon>
        <taxon>Neopterygii</taxon>
        <taxon>Teleostei</taxon>
        <taxon>Neoteleostei</taxon>
        <taxon>Acanthomorphata</taxon>
        <taxon>Eupercaria</taxon>
        <taxon>Perciformes</taxon>
        <taxon>Notothenioidei</taxon>
        <taxon>Eleginopidae</taxon>
        <taxon>Eleginops</taxon>
    </lineage>
</organism>
<accession>A0AAN7WV22</accession>
<proteinExistence type="predicted"/>
<dbReference type="Proteomes" id="UP001346869">
    <property type="component" value="Unassembled WGS sequence"/>
</dbReference>